<dbReference type="Gene3D" id="1.10.1040.10">
    <property type="entry name" value="N-(1-d-carboxylethyl)-l-norvaline Dehydrogenase, domain 2"/>
    <property type="match status" value="1"/>
</dbReference>
<proteinExistence type="predicted"/>
<comment type="caution">
    <text evidence="6">The sequence shown here is derived from an EMBL/GenBank/DDBJ whole genome shotgun (WGS) entry which is preliminary data.</text>
</comment>
<dbReference type="SUPFAM" id="SSF48179">
    <property type="entry name" value="6-phosphogluconate dehydrogenase C-terminal domain-like"/>
    <property type="match status" value="1"/>
</dbReference>
<dbReference type="NCBIfam" id="NF002969">
    <property type="entry name" value="PRK03643.1"/>
    <property type="match status" value="1"/>
</dbReference>
<protein>
    <submittedName>
        <fullName evidence="6">Tagaturonate reductase</fullName>
    </submittedName>
</protein>
<accession>A0A9D2DTN4</accession>
<evidence type="ECO:0000256" key="2">
    <source>
        <dbReference type="ARBA" id="ARBA00023027"/>
    </source>
</evidence>
<keyword evidence="1" id="KW-0560">Oxidoreductase</keyword>
<dbReference type="Pfam" id="PF08125">
    <property type="entry name" value="Mannitol_dh_C"/>
    <property type="match status" value="1"/>
</dbReference>
<evidence type="ECO:0000256" key="3">
    <source>
        <dbReference type="ARBA" id="ARBA00048615"/>
    </source>
</evidence>
<evidence type="ECO:0000313" key="6">
    <source>
        <dbReference type="EMBL" id="HIZ22868.1"/>
    </source>
</evidence>
<dbReference type="InterPro" id="IPR013118">
    <property type="entry name" value="Mannitol_DH_C"/>
</dbReference>
<organism evidence="6 7">
    <name type="scientific">Candidatus Blautia faecigallinarum</name>
    <dbReference type="NCBI Taxonomy" id="2838488"/>
    <lineage>
        <taxon>Bacteria</taxon>
        <taxon>Bacillati</taxon>
        <taxon>Bacillota</taxon>
        <taxon>Clostridia</taxon>
        <taxon>Lachnospirales</taxon>
        <taxon>Lachnospiraceae</taxon>
        <taxon>Blautia</taxon>
    </lineage>
</organism>
<dbReference type="InterPro" id="IPR013131">
    <property type="entry name" value="Mannitol_DH_N"/>
</dbReference>
<dbReference type="Pfam" id="PF01232">
    <property type="entry name" value="Mannitol_dh"/>
    <property type="match status" value="1"/>
</dbReference>
<evidence type="ECO:0000259" key="4">
    <source>
        <dbReference type="Pfam" id="PF01232"/>
    </source>
</evidence>
<dbReference type="GO" id="GO:0019592">
    <property type="term" value="P:mannitol catabolic process"/>
    <property type="evidence" value="ECO:0007669"/>
    <property type="project" value="TreeGrafter"/>
</dbReference>
<evidence type="ECO:0000313" key="7">
    <source>
        <dbReference type="Proteomes" id="UP000824041"/>
    </source>
</evidence>
<dbReference type="SUPFAM" id="SSF51735">
    <property type="entry name" value="NAD(P)-binding Rossmann-fold domains"/>
    <property type="match status" value="1"/>
</dbReference>
<dbReference type="GO" id="GO:0008926">
    <property type="term" value="F:mannitol-1-phosphate 5-dehydrogenase activity"/>
    <property type="evidence" value="ECO:0007669"/>
    <property type="project" value="UniProtKB-EC"/>
</dbReference>
<sequence length="492" mass="55924">MKSINKTIKKVYGNYPEKILQFGEGNFLRAFVDWMVDKANRSGAYQGSIVLCQPIPEGLCDVINRQDGLYTLAMRGSENGKPAENIEVINSVSRCINPYEDYDALLELARREELEVVVSNTTEAGIAYHKGDCLSDRPPVSFPAKITAFLYERYQAFHGDPKKGLLFLPVELIDNNGAELKRLVLRYAKEWGLEDSFLSWVEKANAFASTLVDRIVTGYPREEADAFEKRLGYQDQLLDTCELFNLWVIEGDKKWAERFPVHKTDAHVIWTDDVSPYKKRKVRILNGAHTSTVLAAYLAGYDTVGDFMKDDTIRAFMNKVIYDEVIPTLDLPEEDLKSFARAVNDRFSNPYIKHKLLDIALNSCSKFNARCLPSLLDYADTKGILPECLTFSLAAFIRFYQCEKKDGAFWGIRKDGSPYPVRDDASVLEFMSCVWETKDPDHVAEAVLSRREFWSGRDLTEVGGLKAAVAAYLKEMDQKSIPQIMQRLLENV</sequence>
<dbReference type="InterPro" id="IPR013328">
    <property type="entry name" value="6PGD_dom2"/>
</dbReference>
<dbReference type="GO" id="GO:0005829">
    <property type="term" value="C:cytosol"/>
    <property type="evidence" value="ECO:0007669"/>
    <property type="project" value="TreeGrafter"/>
</dbReference>
<dbReference type="GO" id="GO:0009026">
    <property type="term" value="F:tagaturonate reductase activity"/>
    <property type="evidence" value="ECO:0007669"/>
    <property type="project" value="TreeGrafter"/>
</dbReference>
<reference evidence="6" key="1">
    <citation type="journal article" date="2021" name="PeerJ">
        <title>Extensive microbial diversity within the chicken gut microbiome revealed by metagenomics and culture.</title>
        <authorList>
            <person name="Gilroy R."/>
            <person name="Ravi A."/>
            <person name="Getino M."/>
            <person name="Pursley I."/>
            <person name="Horton D.L."/>
            <person name="Alikhan N.F."/>
            <person name="Baker D."/>
            <person name="Gharbi K."/>
            <person name="Hall N."/>
            <person name="Watson M."/>
            <person name="Adriaenssens E.M."/>
            <person name="Foster-Nyarko E."/>
            <person name="Jarju S."/>
            <person name="Secka A."/>
            <person name="Antonio M."/>
            <person name="Oren A."/>
            <person name="Chaudhuri R.R."/>
            <person name="La Ragione R."/>
            <person name="Hildebrand F."/>
            <person name="Pallen M.J."/>
        </authorList>
    </citation>
    <scope>NUCLEOTIDE SEQUENCE</scope>
    <source>
        <strain evidence="6">14324</strain>
    </source>
</reference>
<comment type="catalytic activity">
    <reaction evidence="3">
        <text>D-mannitol 1-phosphate + NAD(+) = beta-D-fructose 6-phosphate + NADH + H(+)</text>
        <dbReference type="Rhea" id="RHEA:19661"/>
        <dbReference type="ChEBI" id="CHEBI:15378"/>
        <dbReference type="ChEBI" id="CHEBI:57540"/>
        <dbReference type="ChEBI" id="CHEBI:57634"/>
        <dbReference type="ChEBI" id="CHEBI:57945"/>
        <dbReference type="ChEBI" id="CHEBI:61381"/>
        <dbReference type="EC" id="1.1.1.17"/>
    </reaction>
</comment>
<dbReference type="InterPro" id="IPR036291">
    <property type="entry name" value="NAD(P)-bd_dom_sf"/>
</dbReference>
<dbReference type="InterPro" id="IPR008927">
    <property type="entry name" value="6-PGluconate_DH-like_C_sf"/>
</dbReference>
<reference evidence="6" key="2">
    <citation type="submission" date="2021-04" db="EMBL/GenBank/DDBJ databases">
        <authorList>
            <person name="Gilroy R."/>
        </authorList>
    </citation>
    <scope>NUCLEOTIDE SEQUENCE</scope>
    <source>
        <strain evidence="6">14324</strain>
    </source>
</reference>
<dbReference type="PANTHER" id="PTHR30524">
    <property type="entry name" value="MANNITOL-1-PHOSPHATE 5-DEHYDROGENASE"/>
    <property type="match status" value="1"/>
</dbReference>
<evidence type="ECO:0000259" key="5">
    <source>
        <dbReference type="Pfam" id="PF08125"/>
    </source>
</evidence>
<name>A0A9D2DTN4_9FIRM</name>
<dbReference type="PANTHER" id="PTHR30524:SF0">
    <property type="entry name" value="ALTRONATE OXIDOREDUCTASE-RELATED"/>
    <property type="match status" value="1"/>
</dbReference>
<dbReference type="Gene3D" id="3.40.50.720">
    <property type="entry name" value="NAD(P)-binding Rossmann-like Domain"/>
    <property type="match status" value="1"/>
</dbReference>
<dbReference type="Proteomes" id="UP000824041">
    <property type="component" value="Unassembled WGS sequence"/>
</dbReference>
<dbReference type="GO" id="GO:0019698">
    <property type="term" value="P:D-galacturonate catabolic process"/>
    <property type="evidence" value="ECO:0007669"/>
    <property type="project" value="TreeGrafter"/>
</dbReference>
<feature type="domain" description="Mannitol dehydrogenase C-terminal" evidence="5">
    <location>
        <begin position="273"/>
        <end position="476"/>
    </location>
</feature>
<feature type="domain" description="Mannitol dehydrogenase N-terminal" evidence="4">
    <location>
        <begin position="17"/>
        <end position="258"/>
    </location>
</feature>
<dbReference type="AlphaFoldDB" id="A0A9D2DTN4"/>
<evidence type="ECO:0000256" key="1">
    <source>
        <dbReference type="ARBA" id="ARBA00023002"/>
    </source>
</evidence>
<keyword evidence="2" id="KW-0520">NAD</keyword>
<gene>
    <name evidence="6" type="ORF">IAA21_08750</name>
</gene>
<dbReference type="EMBL" id="DXBU01000120">
    <property type="protein sequence ID" value="HIZ22868.1"/>
    <property type="molecule type" value="Genomic_DNA"/>
</dbReference>